<organism evidence="1">
    <name type="scientific">viral metagenome</name>
    <dbReference type="NCBI Taxonomy" id="1070528"/>
    <lineage>
        <taxon>unclassified sequences</taxon>
        <taxon>metagenomes</taxon>
        <taxon>organismal metagenomes</taxon>
    </lineage>
</organism>
<dbReference type="EMBL" id="MT142971">
    <property type="protein sequence ID" value="QJA91223.1"/>
    <property type="molecule type" value="Genomic_DNA"/>
</dbReference>
<gene>
    <name evidence="1" type="ORF">MM415B03427_0002</name>
</gene>
<reference evidence="1" key="1">
    <citation type="submission" date="2020-03" db="EMBL/GenBank/DDBJ databases">
        <title>The deep terrestrial virosphere.</title>
        <authorList>
            <person name="Holmfeldt K."/>
            <person name="Nilsson E."/>
            <person name="Simone D."/>
            <person name="Lopez-Fernandez M."/>
            <person name="Wu X."/>
            <person name="de Brujin I."/>
            <person name="Lundin D."/>
            <person name="Andersson A."/>
            <person name="Bertilsson S."/>
            <person name="Dopson M."/>
        </authorList>
    </citation>
    <scope>NUCLEOTIDE SEQUENCE</scope>
    <source>
        <strain evidence="1">MM415B03427</strain>
    </source>
</reference>
<dbReference type="AlphaFoldDB" id="A0A6M3L9R5"/>
<proteinExistence type="predicted"/>
<protein>
    <submittedName>
        <fullName evidence="1">Uncharacterized protein</fullName>
    </submittedName>
</protein>
<evidence type="ECO:0000313" key="1">
    <source>
        <dbReference type="EMBL" id="QJA91223.1"/>
    </source>
</evidence>
<name>A0A6M3L9R5_9ZZZZ</name>
<sequence>MNDNLQDEPDKPDSTEVYCMYKHWRLKKDLAEHGVAFAFWYQRGRTEWMPHERGGATQCFIKRCSDGAVVAIGFAECSIKDTFCYAKGRRIARGRALAALKGEPVQFTPPTNTVCVPELHTQVSIRVYPDADLTNLSPQ</sequence>
<accession>A0A6M3L9R5</accession>